<organism evidence="1 2">
    <name type="scientific">Cristinia sonorae</name>
    <dbReference type="NCBI Taxonomy" id="1940300"/>
    <lineage>
        <taxon>Eukaryota</taxon>
        <taxon>Fungi</taxon>
        <taxon>Dikarya</taxon>
        <taxon>Basidiomycota</taxon>
        <taxon>Agaricomycotina</taxon>
        <taxon>Agaricomycetes</taxon>
        <taxon>Agaricomycetidae</taxon>
        <taxon>Agaricales</taxon>
        <taxon>Pleurotineae</taxon>
        <taxon>Stephanosporaceae</taxon>
        <taxon>Cristinia</taxon>
    </lineage>
</organism>
<protein>
    <recommendedName>
        <fullName evidence="3">Reverse transcriptase</fullName>
    </recommendedName>
</protein>
<name>A0A8K0UCT5_9AGAR</name>
<evidence type="ECO:0000313" key="1">
    <source>
        <dbReference type="EMBL" id="KAH8071517.1"/>
    </source>
</evidence>
<evidence type="ECO:0008006" key="3">
    <source>
        <dbReference type="Google" id="ProtNLM"/>
    </source>
</evidence>
<feature type="non-terminal residue" evidence="1">
    <location>
        <position position="1"/>
    </location>
</feature>
<evidence type="ECO:0000313" key="2">
    <source>
        <dbReference type="Proteomes" id="UP000813824"/>
    </source>
</evidence>
<dbReference type="EMBL" id="JAEVFJ010000080">
    <property type="protein sequence ID" value="KAH8071517.1"/>
    <property type="molecule type" value="Genomic_DNA"/>
</dbReference>
<keyword evidence="2" id="KW-1185">Reference proteome</keyword>
<reference evidence="1" key="1">
    <citation type="journal article" date="2021" name="New Phytol.">
        <title>Evolutionary innovations through gain and loss of genes in the ectomycorrhizal Boletales.</title>
        <authorList>
            <person name="Wu G."/>
            <person name="Miyauchi S."/>
            <person name="Morin E."/>
            <person name="Kuo A."/>
            <person name="Drula E."/>
            <person name="Varga T."/>
            <person name="Kohler A."/>
            <person name="Feng B."/>
            <person name="Cao Y."/>
            <person name="Lipzen A."/>
            <person name="Daum C."/>
            <person name="Hundley H."/>
            <person name="Pangilinan J."/>
            <person name="Johnson J."/>
            <person name="Barry K."/>
            <person name="LaButti K."/>
            <person name="Ng V."/>
            <person name="Ahrendt S."/>
            <person name="Min B."/>
            <person name="Choi I.G."/>
            <person name="Park H."/>
            <person name="Plett J.M."/>
            <person name="Magnuson J."/>
            <person name="Spatafora J.W."/>
            <person name="Nagy L.G."/>
            <person name="Henrissat B."/>
            <person name="Grigoriev I.V."/>
            <person name="Yang Z.L."/>
            <person name="Xu J."/>
            <person name="Martin F.M."/>
        </authorList>
    </citation>
    <scope>NUCLEOTIDE SEQUENCE</scope>
    <source>
        <strain evidence="1">KKN 215</strain>
    </source>
</reference>
<comment type="caution">
    <text evidence="1">The sequence shown here is derived from an EMBL/GenBank/DDBJ whole genome shotgun (WGS) entry which is preliminary data.</text>
</comment>
<dbReference type="OrthoDB" id="3053558at2759"/>
<sequence length="89" mass="10263">VPLNDFLFRIKKAPSPDYPHCPGVVESVRHFLIECHSYRQARSRLTCTPRRTSHSLPHLHSDSRAITPLMRFIKASHRFDEQLGTIAVD</sequence>
<gene>
    <name evidence="1" type="ORF">BXZ70DRAFT_903031</name>
</gene>
<proteinExistence type="predicted"/>
<accession>A0A8K0UCT5</accession>
<dbReference type="Proteomes" id="UP000813824">
    <property type="component" value="Unassembled WGS sequence"/>
</dbReference>
<dbReference type="AlphaFoldDB" id="A0A8K0UCT5"/>